<dbReference type="PATRIC" id="fig|1121015.4.peg.2109"/>
<dbReference type="EMBL" id="AVCI01000009">
    <property type="protein sequence ID" value="KFN42590.1"/>
    <property type="molecule type" value="Genomic_DNA"/>
</dbReference>
<dbReference type="InterPro" id="IPR006750">
    <property type="entry name" value="YdcZ"/>
</dbReference>
<dbReference type="eggNOG" id="COG3238">
    <property type="taxonomic scope" value="Bacteria"/>
</dbReference>
<dbReference type="InterPro" id="IPR037185">
    <property type="entry name" value="EmrE-like"/>
</dbReference>
<feature type="transmembrane region" description="Helical" evidence="1">
    <location>
        <begin position="125"/>
        <end position="144"/>
    </location>
</feature>
<proteinExistence type="predicted"/>
<dbReference type="STRING" id="1121015.GCA_000420545_02681"/>
<comment type="caution">
    <text evidence="2">The sequence shown here is derived from an EMBL/GenBank/DDBJ whole genome shotgun (WGS) entry which is preliminary data.</text>
</comment>
<dbReference type="Pfam" id="PF04657">
    <property type="entry name" value="DMT_YdcZ"/>
    <property type="match status" value="1"/>
</dbReference>
<evidence type="ECO:0008006" key="4">
    <source>
        <dbReference type="Google" id="ProtNLM"/>
    </source>
</evidence>
<dbReference type="RefSeq" id="WP_022970286.1">
    <property type="nucleotide sequence ID" value="NZ_ATVD01000006.1"/>
</dbReference>
<keyword evidence="3" id="KW-1185">Reference proteome</keyword>
<evidence type="ECO:0000313" key="2">
    <source>
        <dbReference type="EMBL" id="KFN42590.1"/>
    </source>
</evidence>
<dbReference type="PANTHER" id="PTHR34821:SF2">
    <property type="entry name" value="INNER MEMBRANE PROTEIN YDCZ"/>
    <property type="match status" value="1"/>
</dbReference>
<dbReference type="SUPFAM" id="SSF103481">
    <property type="entry name" value="Multidrug resistance efflux transporter EmrE"/>
    <property type="match status" value="1"/>
</dbReference>
<reference evidence="2 3" key="1">
    <citation type="submission" date="2013-09" db="EMBL/GenBank/DDBJ databases">
        <title>Genome sequencing of Arenimonas oryziterrae.</title>
        <authorList>
            <person name="Chen F."/>
            <person name="Wang G."/>
        </authorList>
    </citation>
    <scope>NUCLEOTIDE SEQUENCE [LARGE SCALE GENOMIC DNA]</scope>
    <source>
        <strain evidence="2 3">YC6267</strain>
    </source>
</reference>
<keyword evidence="1" id="KW-0472">Membrane</keyword>
<dbReference type="Proteomes" id="UP000029385">
    <property type="component" value="Unassembled WGS sequence"/>
</dbReference>
<dbReference type="OrthoDB" id="9097160at2"/>
<gene>
    <name evidence="2" type="ORF">N789_13195</name>
</gene>
<evidence type="ECO:0000256" key="1">
    <source>
        <dbReference type="SAM" id="Phobius"/>
    </source>
</evidence>
<organism evidence="2 3">
    <name type="scientific">Arenimonas oryziterrae DSM 21050 = YC6267</name>
    <dbReference type="NCBI Taxonomy" id="1121015"/>
    <lineage>
        <taxon>Bacteria</taxon>
        <taxon>Pseudomonadati</taxon>
        <taxon>Pseudomonadota</taxon>
        <taxon>Gammaproteobacteria</taxon>
        <taxon>Lysobacterales</taxon>
        <taxon>Lysobacteraceae</taxon>
        <taxon>Arenimonas</taxon>
    </lineage>
</organism>
<keyword evidence="1" id="KW-0812">Transmembrane</keyword>
<dbReference type="GO" id="GO:0005886">
    <property type="term" value="C:plasma membrane"/>
    <property type="evidence" value="ECO:0007669"/>
    <property type="project" value="TreeGrafter"/>
</dbReference>
<name>A0A091BDW1_9GAMM</name>
<feature type="transmembrane region" description="Helical" evidence="1">
    <location>
        <begin position="95"/>
        <end position="113"/>
    </location>
</feature>
<dbReference type="PANTHER" id="PTHR34821">
    <property type="entry name" value="INNER MEMBRANE PROTEIN YDCZ"/>
    <property type="match status" value="1"/>
</dbReference>
<feature type="transmembrane region" description="Helical" evidence="1">
    <location>
        <begin position="68"/>
        <end position="89"/>
    </location>
</feature>
<dbReference type="AlphaFoldDB" id="A0A091BDW1"/>
<feature type="transmembrane region" description="Helical" evidence="1">
    <location>
        <begin position="34"/>
        <end position="56"/>
    </location>
</feature>
<accession>A0A091BDW1</accession>
<evidence type="ECO:0000313" key="3">
    <source>
        <dbReference type="Proteomes" id="UP000029385"/>
    </source>
</evidence>
<sequence>MNWIYAILAFLAGTIIPLQALINAQLGKNTAGALYASACSFLVGTIALFGVLIVTRQPWPGLATLAKLPAWMWLGGLLGAFFVSVATLAVPRIGASALVALAVGGQMFAALAYDRFGVLQTAQPINASRLLGAALVVAGVLLVMQPWKAR</sequence>
<protein>
    <recommendedName>
        <fullName evidence="4">EamA domain-containing protein</fullName>
    </recommendedName>
</protein>
<keyword evidence="1" id="KW-1133">Transmembrane helix</keyword>